<dbReference type="InterPro" id="IPR004860">
    <property type="entry name" value="LAGLIDADG_dom"/>
</dbReference>
<dbReference type="GO" id="GO:0004519">
    <property type="term" value="F:endonuclease activity"/>
    <property type="evidence" value="ECO:0007669"/>
    <property type="project" value="UniProtKB-KW"/>
</dbReference>
<feature type="transmembrane region" description="Helical" evidence="1">
    <location>
        <begin position="7"/>
        <end position="29"/>
    </location>
</feature>
<protein>
    <submittedName>
        <fullName evidence="3">LAGLIDADG homing endonuclease</fullName>
    </submittedName>
</protein>
<keyword evidence="1" id="KW-0472">Membrane</keyword>
<keyword evidence="3" id="KW-0540">Nuclease</keyword>
<proteinExistence type="predicted"/>
<keyword evidence="3" id="KW-0496">Mitochondrion</keyword>
<evidence type="ECO:0000313" key="3">
    <source>
        <dbReference type="EMBL" id="QWC53662.1"/>
    </source>
</evidence>
<reference evidence="3" key="1">
    <citation type="submission" date="2021-04" db="EMBL/GenBank/DDBJ databases">
        <title>Mitogenome analysis reveals the evolution and host adaptation in Rhizoctonia solani.</title>
        <authorList>
            <person name="Zheng A."/>
            <person name="Lin R."/>
            <person name="Xia Y."/>
            <person name="Zhang D."/>
            <person name="Xiang X."/>
            <person name="Niu X."/>
            <person name="Liu Y."/>
            <person name="Jiang L."/>
            <person name="Wang X."/>
        </authorList>
    </citation>
    <scope>NUCLEOTIDE SEQUENCE</scope>
    <source>
        <strain evidence="3">AG1-IA</strain>
    </source>
</reference>
<evidence type="ECO:0000259" key="2">
    <source>
        <dbReference type="Pfam" id="PF03161"/>
    </source>
</evidence>
<keyword evidence="1" id="KW-0812">Transmembrane</keyword>
<feature type="domain" description="Homing endonuclease LAGLIDADG" evidence="2">
    <location>
        <begin position="71"/>
        <end position="179"/>
    </location>
</feature>
<geneLocation type="mitochondrion" evidence="3"/>
<dbReference type="Pfam" id="PF03161">
    <property type="entry name" value="LAGLIDADG_2"/>
    <property type="match status" value="1"/>
</dbReference>
<sequence length="179" mass="20752">MYYFFKFFFRISLLLILIATIVLLCAVPFSFFELPANTSLAFSIPLVLLRAYMSPEDKEKYSNAVPQSFDEIMCGVMLGDGSIRMHGSNALLSIQQTHREIVDKLWNICFSYNLVHSPVGELVRQNWKPVYHFKTFTMPYFTQLFNAWYTNIDGKYIKVIPAGIDKLLTPIALAHWIMY</sequence>
<name>A0A8E8GRU8_9AGAM</name>
<keyword evidence="3" id="KW-0255">Endonuclease</keyword>
<keyword evidence="1" id="KW-1133">Transmembrane helix</keyword>
<dbReference type="EMBL" id="MW995474">
    <property type="protein sequence ID" value="QWC53662.1"/>
    <property type="molecule type" value="Genomic_DNA"/>
</dbReference>
<accession>A0A8E8GRU8</accession>
<keyword evidence="3" id="KW-0378">Hydrolase</keyword>
<dbReference type="AlphaFoldDB" id="A0A8E8GRU8"/>
<evidence type="ECO:0000256" key="1">
    <source>
        <dbReference type="SAM" id="Phobius"/>
    </source>
</evidence>
<organism evidence="3">
    <name type="scientific">Rhizoctonia solani</name>
    <dbReference type="NCBI Taxonomy" id="456999"/>
    <lineage>
        <taxon>Eukaryota</taxon>
        <taxon>Fungi</taxon>
        <taxon>Dikarya</taxon>
        <taxon>Basidiomycota</taxon>
        <taxon>Agaricomycotina</taxon>
        <taxon>Agaricomycetes</taxon>
        <taxon>Cantharellales</taxon>
        <taxon>Ceratobasidiaceae</taxon>
        <taxon>Rhizoctonia</taxon>
    </lineage>
</organism>
<gene>
    <name evidence="3" type="primary">mag18</name>
</gene>